<dbReference type="AlphaFoldDB" id="A0A6N7KZ23"/>
<organism evidence="8 9">
    <name type="scientific">Streptomyces kaniharaensis</name>
    <dbReference type="NCBI Taxonomy" id="212423"/>
    <lineage>
        <taxon>Bacteria</taxon>
        <taxon>Bacillati</taxon>
        <taxon>Actinomycetota</taxon>
        <taxon>Actinomycetes</taxon>
        <taxon>Kitasatosporales</taxon>
        <taxon>Streptomycetaceae</taxon>
        <taxon>Streptomyces</taxon>
    </lineage>
</organism>
<sequence length="225" mass="24472">MTIDRDAPAQTSGRGGGRTMNDGGGTAPDGARLRITFDAFCSTHERAWTAFARTQVGAHGDAAALVVRRTKDHLLHNWPLALRQEAPAAYAWRLLKEHLAAWLAAQSEAAVLQTAAMDAAIGRFCHRAGLRPQTLSEQLALLGAILDLPERQRDTVVLAYCLGLDDDQAAGYLGITPATLRSHRCQARRRIARATGRLDFATPGLRGGTEPDVETEPDTERRDDR</sequence>
<dbReference type="SUPFAM" id="SSF88659">
    <property type="entry name" value="Sigma3 and sigma4 domains of RNA polymerase sigma factors"/>
    <property type="match status" value="1"/>
</dbReference>
<evidence type="ECO:0000313" key="8">
    <source>
        <dbReference type="EMBL" id="MQS16946.1"/>
    </source>
</evidence>
<keyword evidence="3" id="KW-0731">Sigma factor</keyword>
<dbReference type="Gene3D" id="1.10.10.10">
    <property type="entry name" value="Winged helix-like DNA-binding domain superfamily/Winged helix DNA-binding domain"/>
    <property type="match status" value="1"/>
</dbReference>
<comment type="similarity">
    <text evidence="1">Belongs to the sigma-70 factor family. ECF subfamily.</text>
</comment>
<dbReference type="RefSeq" id="WP_153468708.1">
    <property type="nucleotide sequence ID" value="NZ_WBOF01000003.1"/>
</dbReference>
<dbReference type="Proteomes" id="UP000450000">
    <property type="component" value="Unassembled WGS sequence"/>
</dbReference>
<keyword evidence="2" id="KW-0805">Transcription regulation</keyword>
<feature type="region of interest" description="Disordered" evidence="6">
    <location>
        <begin position="1"/>
        <end position="29"/>
    </location>
</feature>
<dbReference type="InterPro" id="IPR039425">
    <property type="entry name" value="RNA_pol_sigma-70-like"/>
</dbReference>
<accession>A0A6N7KZ23</accession>
<feature type="domain" description="RNA polymerase sigma factor 70 region 4 type 2" evidence="7">
    <location>
        <begin position="139"/>
        <end position="191"/>
    </location>
</feature>
<keyword evidence="4" id="KW-0238">DNA-binding</keyword>
<dbReference type="InterPro" id="IPR013249">
    <property type="entry name" value="RNA_pol_sigma70_r4_t2"/>
</dbReference>
<name>A0A6N7KZ23_9ACTN</name>
<gene>
    <name evidence="8" type="ORF">F7Q99_33350</name>
</gene>
<dbReference type="GO" id="GO:0003677">
    <property type="term" value="F:DNA binding"/>
    <property type="evidence" value="ECO:0007669"/>
    <property type="project" value="UniProtKB-KW"/>
</dbReference>
<dbReference type="EMBL" id="WBOF01000003">
    <property type="protein sequence ID" value="MQS16946.1"/>
    <property type="molecule type" value="Genomic_DNA"/>
</dbReference>
<feature type="compositionally biased region" description="Gly residues" evidence="6">
    <location>
        <begin position="13"/>
        <end position="27"/>
    </location>
</feature>
<dbReference type="PANTHER" id="PTHR43133">
    <property type="entry name" value="RNA POLYMERASE ECF-TYPE SIGMA FACTO"/>
    <property type="match status" value="1"/>
</dbReference>
<evidence type="ECO:0000256" key="3">
    <source>
        <dbReference type="ARBA" id="ARBA00023082"/>
    </source>
</evidence>
<evidence type="ECO:0000256" key="2">
    <source>
        <dbReference type="ARBA" id="ARBA00023015"/>
    </source>
</evidence>
<dbReference type="GO" id="GO:0016987">
    <property type="term" value="F:sigma factor activity"/>
    <property type="evidence" value="ECO:0007669"/>
    <property type="project" value="UniProtKB-KW"/>
</dbReference>
<evidence type="ECO:0000256" key="4">
    <source>
        <dbReference type="ARBA" id="ARBA00023125"/>
    </source>
</evidence>
<protein>
    <submittedName>
        <fullName evidence="8">Sigma-70 family RNA polymerase sigma factor</fullName>
    </submittedName>
</protein>
<comment type="caution">
    <text evidence="8">The sequence shown here is derived from an EMBL/GenBank/DDBJ whole genome shotgun (WGS) entry which is preliminary data.</text>
</comment>
<keyword evidence="5" id="KW-0804">Transcription</keyword>
<feature type="region of interest" description="Disordered" evidence="6">
    <location>
        <begin position="200"/>
        <end position="225"/>
    </location>
</feature>
<reference evidence="8 9" key="1">
    <citation type="submission" date="2019-09" db="EMBL/GenBank/DDBJ databases">
        <title>Genome Sequences of Streptomyces kaniharaensis ATCC 21070.</title>
        <authorList>
            <person name="Zhu W."/>
            <person name="De Crecy-Lagard V."/>
            <person name="Richards N.G."/>
        </authorList>
    </citation>
    <scope>NUCLEOTIDE SEQUENCE [LARGE SCALE GENOMIC DNA]</scope>
    <source>
        <strain evidence="8 9">SF-557</strain>
    </source>
</reference>
<proteinExistence type="inferred from homology"/>
<evidence type="ECO:0000256" key="6">
    <source>
        <dbReference type="SAM" id="MobiDB-lite"/>
    </source>
</evidence>
<dbReference type="Pfam" id="PF08281">
    <property type="entry name" value="Sigma70_r4_2"/>
    <property type="match status" value="1"/>
</dbReference>
<dbReference type="OrthoDB" id="4350410at2"/>
<evidence type="ECO:0000313" key="9">
    <source>
        <dbReference type="Proteomes" id="UP000450000"/>
    </source>
</evidence>
<dbReference type="InterPro" id="IPR013324">
    <property type="entry name" value="RNA_pol_sigma_r3/r4-like"/>
</dbReference>
<dbReference type="PANTHER" id="PTHR43133:SF8">
    <property type="entry name" value="RNA POLYMERASE SIGMA FACTOR HI_1459-RELATED"/>
    <property type="match status" value="1"/>
</dbReference>
<dbReference type="InterPro" id="IPR036388">
    <property type="entry name" value="WH-like_DNA-bd_sf"/>
</dbReference>
<evidence type="ECO:0000256" key="1">
    <source>
        <dbReference type="ARBA" id="ARBA00010641"/>
    </source>
</evidence>
<evidence type="ECO:0000259" key="7">
    <source>
        <dbReference type="Pfam" id="PF08281"/>
    </source>
</evidence>
<dbReference type="GO" id="GO:0006352">
    <property type="term" value="P:DNA-templated transcription initiation"/>
    <property type="evidence" value="ECO:0007669"/>
    <property type="project" value="InterPro"/>
</dbReference>
<evidence type="ECO:0000256" key="5">
    <source>
        <dbReference type="ARBA" id="ARBA00023163"/>
    </source>
</evidence>
<keyword evidence="9" id="KW-1185">Reference proteome</keyword>